<dbReference type="STRING" id="981085.W9RYT4"/>
<evidence type="ECO:0000313" key="2">
    <source>
        <dbReference type="EMBL" id="EXC03994.1"/>
    </source>
</evidence>
<keyword evidence="2" id="KW-0347">Helicase</keyword>
<dbReference type="GO" id="GO:0005524">
    <property type="term" value="F:ATP binding"/>
    <property type="evidence" value="ECO:0007669"/>
    <property type="project" value="InterPro"/>
</dbReference>
<dbReference type="Gene3D" id="3.40.50.300">
    <property type="entry name" value="P-loop containing nucleotide triphosphate hydrolases"/>
    <property type="match status" value="1"/>
</dbReference>
<keyword evidence="3" id="KW-1185">Reference proteome</keyword>
<dbReference type="Proteomes" id="UP000030645">
    <property type="component" value="Unassembled WGS sequence"/>
</dbReference>
<organism evidence="2 3">
    <name type="scientific">Morus notabilis</name>
    <dbReference type="NCBI Taxonomy" id="981085"/>
    <lineage>
        <taxon>Eukaryota</taxon>
        <taxon>Viridiplantae</taxon>
        <taxon>Streptophyta</taxon>
        <taxon>Embryophyta</taxon>
        <taxon>Tracheophyta</taxon>
        <taxon>Spermatophyta</taxon>
        <taxon>Magnoliopsida</taxon>
        <taxon>eudicotyledons</taxon>
        <taxon>Gunneridae</taxon>
        <taxon>Pentapetalae</taxon>
        <taxon>rosids</taxon>
        <taxon>fabids</taxon>
        <taxon>Rosales</taxon>
        <taxon>Moraceae</taxon>
        <taxon>Moreae</taxon>
        <taxon>Morus</taxon>
    </lineage>
</organism>
<keyword evidence="2" id="KW-0378">Hydrolase</keyword>
<protein>
    <submittedName>
        <fullName evidence="2">DEAD-box ATP-dependent RNA helicase 16</fullName>
    </submittedName>
</protein>
<dbReference type="GO" id="GO:0004386">
    <property type="term" value="F:helicase activity"/>
    <property type="evidence" value="ECO:0007669"/>
    <property type="project" value="UniProtKB-KW"/>
</dbReference>
<gene>
    <name evidence="2" type="ORF">L484_002642</name>
</gene>
<dbReference type="AlphaFoldDB" id="W9RYT4"/>
<sequence length="161" mass="17190">MNLDFDFFSGFGFGFREGKDVVARAKTGSGKTFAYLVPLLQRFFFASSDSSSRSKLAPSVFVTPTLSTKDALVGLPDILISTPACITKCMSAGVLQSTSVSSSLEILVLDETPLRFTYARRRPKVSRGEVAVKGATENGEVKVDMEGASSMGERVAAGNTQ</sequence>
<proteinExistence type="predicted"/>
<dbReference type="InterPro" id="IPR011545">
    <property type="entry name" value="DEAD/DEAH_box_helicase_dom"/>
</dbReference>
<accession>W9RYT4</accession>
<feature type="domain" description="DEAD/DEAH-box helicase" evidence="1">
    <location>
        <begin position="17"/>
        <end position="52"/>
    </location>
</feature>
<dbReference type="eggNOG" id="KOG0346">
    <property type="taxonomic scope" value="Eukaryota"/>
</dbReference>
<dbReference type="Pfam" id="PF00270">
    <property type="entry name" value="DEAD"/>
    <property type="match status" value="1"/>
</dbReference>
<evidence type="ECO:0000313" key="3">
    <source>
        <dbReference type="Proteomes" id="UP000030645"/>
    </source>
</evidence>
<dbReference type="InterPro" id="IPR027417">
    <property type="entry name" value="P-loop_NTPase"/>
</dbReference>
<evidence type="ECO:0000259" key="1">
    <source>
        <dbReference type="Pfam" id="PF00270"/>
    </source>
</evidence>
<name>W9RYT4_9ROSA</name>
<dbReference type="GO" id="GO:0003676">
    <property type="term" value="F:nucleic acid binding"/>
    <property type="evidence" value="ECO:0007669"/>
    <property type="project" value="InterPro"/>
</dbReference>
<dbReference type="SUPFAM" id="SSF52540">
    <property type="entry name" value="P-loop containing nucleoside triphosphate hydrolases"/>
    <property type="match status" value="1"/>
</dbReference>
<keyword evidence="2" id="KW-0067">ATP-binding</keyword>
<dbReference type="EMBL" id="KE345425">
    <property type="protein sequence ID" value="EXC03994.1"/>
    <property type="molecule type" value="Genomic_DNA"/>
</dbReference>
<reference evidence="3" key="1">
    <citation type="submission" date="2013-01" db="EMBL/GenBank/DDBJ databases">
        <title>Draft Genome Sequence of a Mulberry Tree, Morus notabilis C.K. Schneid.</title>
        <authorList>
            <person name="He N."/>
            <person name="Zhao S."/>
        </authorList>
    </citation>
    <scope>NUCLEOTIDE SEQUENCE</scope>
</reference>
<keyword evidence="2" id="KW-0547">Nucleotide-binding</keyword>